<gene>
    <name evidence="14" type="ORF">RDWZM_003607</name>
</gene>
<feature type="repeat" description="ANK" evidence="12">
    <location>
        <begin position="382"/>
        <end position="414"/>
    </location>
</feature>
<feature type="repeat" description="ANK" evidence="12">
    <location>
        <begin position="184"/>
        <end position="216"/>
    </location>
</feature>
<keyword evidence="5" id="KW-0800">Toxin</keyword>
<feature type="repeat" description="ANK" evidence="12">
    <location>
        <begin position="151"/>
        <end position="183"/>
    </location>
</feature>
<dbReference type="Proteomes" id="UP001142055">
    <property type="component" value="Chromosome 1"/>
</dbReference>
<keyword evidence="6 12" id="KW-0040">ANK repeat</keyword>
<evidence type="ECO:0000256" key="7">
    <source>
        <dbReference type="ARBA" id="ARBA00023136"/>
    </source>
</evidence>
<evidence type="ECO:0000313" key="15">
    <source>
        <dbReference type="Proteomes" id="UP001142055"/>
    </source>
</evidence>
<evidence type="ECO:0000256" key="1">
    <source>
        <dbReference type="ARBA" id="ARBA00004175"/>
    </source>
</evidence>
<accession>A0A9Q0MIJ2</accession>
<feature type="repeat" description="ANK" evidence="12">
    <location>
        <begin position="316"/>
        <end position="348"/>
    </location>
</feature>
<feature type="region of interest" description="Disordered" evidence="13">
    <location>
        <begin position="1108"/>
        <end position="1133"/>
    </location>
</feature>
<dbReference type="InterPro" id="IPR002110">
    <property type="entry name" value="Ankyrin_rpt"/>
</dbReference>
<evidence type="ECO:0000256" key="3">
    <source>
        <dbReference type="ARBA" id="ARBA00022537"/>
    </source>
</evidence>
<keyword evidence="5" id="KW-0638">Presynaptic neurotoxin</keyword>
<dbReference type="OMA" id="KVYRGWW"/>
<feature type="repeat" description="ANK" evidence="12">
    <location>
        <begin position="349"/>
        <end position="381"/>
    </location>
</feature>
<evidence type="ECO:0000256" key="6">
    <source>
        <dbReference type="ARBA" id="ARBA00023043"/>
    </source>
</evidence>
<proteinExistence type="inferred from homology"/>
<feature type="repeat" description="ANK" evidence="12">
    <location>
        <begin position="51"/>
        <end position="73"/>
    </location>
</feature>
<evidence type="ECO:0000256" key="4">
    <source>
        <dbReference type="ARBA" id="ARBA00022737"/>
    </source>
</evidence>
<evidence type="ECO:0000256" key="10">
    <source>
        <dbReference type="ARBA" id="ARBA00049715"/>
    </source>
</evidence>
<keyword evidence="3" id="KW-1052">Target cell membrane</keyword>
<dbReference type="InterPro" id="IPR036770">
    <property type="entry name" value="Ankyrin_rpt-contain_sf"/>
</dbReference>
<dbReference type="EMBL" id="JAPWDV010000001">
    <property type="protein sequence ID" value="KAJ6225062.1"/>
    <property type="molecule type" value="Genomic_DNA"/>
</dbReference>
<keyword evidence="7" id="KW-0472">Membrane</keyword>
<dbReference type="Gene3D" id="1.25.40.20">
    <property type="entry name" value="Ankyrin repeat-containing domain"/>
    <property type="match status" value="5"/>
</dbReference>
<comment type="subunit">
    <text evidence="10">Homotetramer in membranes.</text>
</comment>
<dbReference type="SMART" id="SM00248">
    <property type="entry name" value="ANK"/>
    <property type="match status" value="21"/>
</dbReference>
<protein>
    <recommendedName>
        <fullName evidence="11">Alpha-latrotoxin</fullName>
    </recommendedName>
</protein>
<keyword evidence="15" id="KW-1185">Reference proteome</keyword>
<evidence type="ECO:0000256" key="5">
    <source>
        <dbReference type="ARBA" id="ARBA00023028"/>
    </source>
</evidence>
<organism evidence="14 15">
    <name type="scientific">Blomia tropicalis</name>
    <name type="common">Mite</name>
    <dbReference type="NCBI Taxonomy" id="40697"/>
    <lineage>
        <taxon>Eukaryota</taxon>
        <taxon>Metazoa</taxon>
        <taxon>Ecdysozoa</taxon>
        <taxon>Arthropoda</taxon>
        <taxon>Chelicerata</taxon>
        <taxon>Arachnida</taxon>
        <taxon>Acari</taxon>
        <taxon>Acariformes</taxon>
        <taxon>Sarcoptiformes</taxon>
        <taxon>Astigmata</taxon>
        <taxon>Glycyphagoidea</taxon>
        <taxon>Echimyopodidae</taxon>
        <taxon>Blomia</taxon>
    </lineage>
</organism>
<name>A0A9Q0MIJ2_BLOTA</name>
<dbReference type="AlphaFoldDB" id="A0A9Q0MIJ2"/>
<comment type="caution">
    <text evidence="14">The sequence shown here is derived from an EMBL/GenBank/DDBJ whole genome shotgun (WGS) entry which is preliminary data.</text>
</comment>
<dbReference type="PANTHER" id="PTHR24198:SF165">
    <property type="entry name" value="ANKYRIN REPEAT-CONTAINING PROTEIN-RELATED"/>
    <property type="match status" value="1"/>
</dbReference>
<dbReference type="PRINTS" id="PR01415">
    <property type="entry name" value="ANKYRIN"/>
</dbReference>
<evidence type="ECO:0000256" key="2">
    <source>
        <dbReference type="ARBA" id="ARBA00022483"/>
    </source>
</evidence>
<evidence type="ECO:0000313" key="14">
    <source>
        <dbReference type="EMBL" id="KAJ6225062.1"/>
    </source>
</evidence>
<keyword evidence="5" id="KW-0528">Neurotoxin</keyword>
<evidence type="ECO:0000256" key="12">
    <source>
        <dbReference type="PROSITE-ProRule" id="PRU00023"/>
    </source>
</evidence>
<dbReference type="SUPFAM" id="SSF48403">
    <property type="entry name" value="Ankyrin repeat"/>
    <property type="match status" value="4"/>
</dbReference>
<dbReference type="PROSITE" id="PS50088">
    <property type="entry name" value="ANK_REPEAT"/>
    <property type="match status" value="8"/>
</dbReference>
<dbReference type="PANTHER" id="PTHR24198">
    <property type="entry name" value="ANKYRIN REPEAT AND PROTEIN KINASE DOMAIN-CONTAINING PROTEIN"/>
    <property type="match status" value="1"/>
</dbReference>
<dbReference type="GO" id="GO:0006887">
    <property type="term" value="P:exocytosis"/>
    <property type="evidence" value="ECO:0007669"/>
    <property type="project" value="UniProtKB-KW"/>
</dbReference>
<feature type="compositionally biased region" description="Polar residues" evidence="13">
    <location>
        <begin position="1108"/>
        <end position="1119"/>
    </location>
</feature>
<evidence type="ECO:0000256" key="11">
    <source>
        <dbReference type="ARBA" id="ARBA00049811"/>
    </source>
</evidence>
<dbReference type="GO" id="GO:0044218">
    <property type="term" value="C:other organism cell membrane"/>
    <property type="evidence" value="ECO:0007669"/>
    <property type="project" value="UniProtKB-KW"/>
</dbReference>
<evidence type="ECO:0000256" key="13">
    <source>
        <dbReference type="SAM" id="MobiDB-lite"/>
    </source>
</evidence>
<comment type="subcellular location">
    <subcellularLocation>
        <location evidence="1">Target cell membrane</location>
    </subcellularLocation>
</comment>
<evidence type="ECO:0000256" key="8">
    <source>
        <dbReference type="ARBA" id="ARBA00023298"/>
    </source>
</evidence>
<keyword evidence="4" id="KW-0677">Repeat</keyword>
<dbReference type="GO" id="GO:0044231">
    <property type="term" value="C:host cell presynaptic membrane"/>
    <property type="evidence" value="ECO:0007669"/>
    <property type="project" value="UniProtKB-KW"/>
</dbReference>
<feature type="repeat" description="ANK" evidence="12">
    <location>
        <begin position="85"/>
        <end position="117"/>
    </location>
</feature>
<sequence>MSYRRLNVAKRKFNNIQPLPRIIGDIINNRVSVIADSLGQLPTTLSTSNKDRRTPLHLAASLGRTKIVELFLNFEFYSVNCRDNDLVTPLHRACRNDHSEVVSILLAHKADVDARSRHHITALHICCAFDSFKCASLIIDKVSNINATDSNGVTALHYAVYRNNIELIKLLLKHNAQPDVQDKNGQRPIHYAAIAQSTQAIQILIEAGCDVNARNKYLFTPLHFVAANGSEATFFELLKYCPNLEAQDIHGNMPIHVAAYNGKEILFEEISKNVDKNIPNPDGVTPLHFACASKYGYSLSLKIMEKVTDLNIVDKFGWTPLHYAASNGNDLTVKELLVRGANCNHCDSDLETPLHKSIQKCHTMTSDILIRNGAQLDISNKDGFTPLHFSVMAGLPWSCEWLIKAGANPLLWDKMGRTPHYLAVYYGIWDSFQWLMTSPYYNRLIEDSDQCYGNIVFPKLDAFKRSLLHYAAASNTCAHEFYELLFDCGEIDIIKYIYGRTPLHYICFRQCQHTNEGDIIQWIDKMVEVGADCSILDEDHALPLHYAIANGFSKTVVQRLLKLEMVKSVENYRKYFSIHCPFKIACFYDNSSALEFWAPYLGFESFSMFSKIWERAIEIATRRSHWNCVLILKSVGELHENEEFFSRMALLCVLNNNINGLRIYLKFNIITNFDVLMFAAATKSYGPEFLDEFFQRGANLLIKDSKNRNLLFYAVVADMSKVVTYLVESNVPLVTDCNGKNIFHLIASTGNLKMMELFFTFAIDKDFIQEMCSLLMSKDNDGFSPIQIACVKSHQNILEFFLTNFEQNIELTLMHFSGFTSNFKFVQYLLEKYGPSYIHSLGNDNRNLLHYACMSRRPNLLLLKLLIEELKFDVNVMDDNDLTPLLCAASVGNTSTVKYLLENTDSNLRCTDMKGNMSLHLACLSGSSSCALYIMKHAEEHSFLDDLISAENHYKQKPIHLAAKKGLKSVVVELVSNGASVLDQDFYGITPSMYCARDADAAYCIQIINALMELDLAETRQTNELEQTNSQSEVDNTTYENITTSGSSLRCSSQDKFDSIHSRIRKSFHGFDSMIESRIQKLGRKSLPTKSCDTSLIRNVFKVNQTSQLNVNTSQNDNGTKNEDSEIEDTLNESNGLDESVYFQSDILVDSDSEMF</sequence>
<evidence type="ECO:0000256" key="9">
    <source>
        <dbReference type="ARBA" id="ARBA00049657"/>
    </source>
</evidence>
<dbReference type="Pfam" id="PF12796">
    <property type="entry name" value="Ank_2"/>
    <property type="match status" value="4"/>
</dbReference>
<keyword evidence="2" id="KW-0268">Exocytosis</keyword>
<dbReference type="PROSITE" id="PS50297">
    <property type="entry name" value="ANK_REP_REGION"/>
    <property type="match status" value="5"/>
</dbReference>
<reference evidence="14" key="1">
    <citation type="submission" date="2022-12" db="EMBL/GenBank/DDBJ databases">
        <title>Genome assemblies of Blomia tropicalis.</title>
        <authorList>
            <person name="Cui Y."/>
        </authorList>
    </citation>
    <scope>NUCLEOTIDE SEQUENCE</scope>
    <source>
        <tissue evidence="14">Adult mites</tissue>
    </source>
</reference>
<comment type="similarity">
    <text evidence="9">Belongs to the cationic peptide 01 (latrotoxin) family. 03 (alpha-latrotoxin) subfamily.</text>
</comment>
<keyword evidence="8" id="KW-1053">Target membrane</keyword>
<feature type="repeat" description="ANK" evidence="12">
    <location>
        <begin position="954"/>
        <end position="986"/>
    </location>
</feature>